<proteinExistence type="predicted"/>
<sequence length="59" mass="6749">MVFGYEDHTFIGYLLGIIVPLFGLVIGIGDEKRIPTSGWLEQLEVYIHLCRILCLNLQQ</sequence>
<reference evidence="3" key="1">
    <citation type="submission" date="2016-06" db="EMBL/GenBank/DDBJ databases">
        <title>Parallel loss of symbiosis genes in relatives of nitrogen-fixing non-legume Parasponia.</title>
        <authorList>
            <person name="Van Velzen R."/>
            <person name="Holmer R."/>
            <person name="Bu F."/>
            <person name="Rutten L."/>
            <person name="Van Zeijl A."/>
            <person name="Liu W."/>
            <person name="Santuari L."/>
            <person name="Cao Q."/>
            <person name="Sharma T."/>
            <person name="Shen D."/>
            <person name="Roswanjaya Y."/>
            <person name="Wardhani T."/>
            <person name="Kalhor M.S."/>
            <person name="Jansen J."/>
            <person name="Van den Hoogen J."/>
            <person name="Gungor B."/>
            <person name="Hartog M."/>
            <person name="Hontelez J."/>
            <person name="Verver J."/>
            <person name="Yang W.-C."/>
            <person name="Schijlen E."/>
            <person name="Repin R."/>
            <person name="Schilthuizen M."/>
            <person name="Schranz E."/>
            <person name="Heidstra R."/>
            <person name="Miyata K."/>
            <person name="Fedorova E."/>
            <person name="Kohlen W."/>
            <person name="Bisseling T."/>
            <person name="Smit S."/>
            <person name="Geurts R."/>
        </authorList>
    </citation>
    <scope>NUCLEOTIDE SEQUENCE [LARGE SCALE GENOMIC DNA]</scope>
    <source>
        <strain evidence="3">cv. RG33-2</strain>
    </source>
</reference>
<evidence type="ECO:0000313" key="3">
    <source>
        <dbReference type="Proteomes" id="UP000237000"/>
    </source>
</evidence>
<keyword evidence="1" id="KW-0812">Transmembrane</keyword>
<keyword evidence="3" id="KW-1185">Reference proteome</keyword>
<dbReference type="AlphaFoldDB" id="A0A2P5EP64"/>
<accession>A0A2P5EP64</accession>
<protein>
    <submittedName>
        <fullName evidence="2">Uncharacterized protein</fullName>
    </submittedName>
</protein>
<organism evidence="2 3">
    <name type="scientific">Trema orientale</name>
    <name type="common">Charcoal tree</name>
    <name type="synonym">Celtis orientalis</name>
    <dbReference type="NCBI Taxonomy" id="63057"/>
    <lineage>
        <taxon>Eukaryota</taxon>
        <taxon>Viridiplantae</taxon>
        <taxon>Streptophyta</taxon>
        <taxon>Embryophyta</taxon>
        <taxon>Tracheophyta</taxon>
        <taxon>Spermatophyta</taxon>
        <taxon>Magnoliopsida</taxon>
        <taxon>eudicotyledons</taxon>
        <taxon>Gunneridae</taxon>
        <taxon>Pentapetalae</taxon>
        <taxon>rosids</taxon>
        <taxon>fabids</taxon>
        <taxon>Rosales</taxon>
        <taxon>Cannabaceae</taxon>
        <taxon>Trema</taxon>
    </lineage>
</organism>
<keyword evidence="1" id="KW-0472">Membrane</keyword>
<evidence type="ECO:0000313" key="2">
    <source>
        <dbReference type="EMBL" id="PON87265.1"/>
    </source>
</evidence>
<dbReference type="EMBL" id="JXTC01000119">
    <property type="protein sequence ID" value="PON87265.1"/>
    <property type="molecule type" value="Genomic_DNA"/>
</dbReference>
<gene>
    <name evidence="2" type="ORF">TorRG33x02_169010</name>
</gene>
<evidence type="ECO:0000256" key="1">
    <source>
        <dbReference type="SAM" id="Phobius"/>
    </source>
</evidence>
<feature type="transmembrane region" description="Helical" evidence="1">
    <location>
        <begin position="12"/>
        <end position="29"/>
    </location>
</feature>
<keyword evidence="1" id="KW-1133">Transmembrane helix</keyword>
<dbReference type="InParanoid" id="A0A2P5EP64"/>
<dbReference type="Proteomes" id="UP000237000">
    <property type="component" value="Unassembled WGS sequence"/>
</dbReference>
<comment type="caution">
    <text evidence="2">The sequence shown here is derived from an EMBL/GenBank/DDBJ whole genome shotgun (WGS) entry which is preliminary data.</text>
</comment>
<name>A0A2P5EP64_TREOI</name>